<proteinExistence type="predicted"/>
<sequence>MIQLYCGDGKGKTTAALGQLIRMNGWGEKTVFCQFMKGNDTGELHSLENIKGVRILRSEKDFGFYKSMTEKERLELTGIHNRLLEELLMLQEKEEAGLIVLDEITYPVEYGLIDINRLKLLLKRAGEKKCELVLTGRDPADFLMESADYITRLEKIRHPFDKGVMARKGIEY</sequence>
<evidence type="ECO:0000313" key="1">
    <source>
        <dbReference type="EMBL" id="MCU6744624.1"/>
    </source>
</evidence>
<keyword evidence="2" id="KW-1185">Reference proteome</keyword>
<reference evidence="1 2" key="1">
    <citation type="journal article" date="2021" name="ISME Commun">
        <title>Automated analysis of genomic sequences facilitates high-throughput and comprehensive description of bacteria.</title>
        <authorList>
            <person name="Hitch T.C.A."/>
        </authorList>
    </citation>
    <scope>NUCLEOTIDE SEQUENCE [LARGE SCALE GENOMIC DNA]</scope>
    <source>
        <strain evidence="1 2">Sanger_18</strain>
    </source>
</reference>
<dbReference type="Gene3D" id="3.40.50.300">
    <property type="entry name" value="P-loop containing nucleotide triphosphate hydrolases"/>
    <property type="match status" value="1"/>
</dbReference>
<gene>
    <name evidence="1" type="ORF">OCV77_08960</name>
</gene>
<organism evidence="1 2">
    <name type="scientific">Suilimivivens aceti</name>
    <dbReference type="NCBI Taxonomy" id="2981774"/>
    <lineage>
        <taxon>Bacteria</taxon>
        <taxon>Bacillati</taxon>
        <taxon>Bacillota</taxon>
        <taxon>Clostridia</taxon>
        <taxon>Lachnospirales</taxon>
        <taxon>Lachnospiraceae</taxon>
        <taxon>Suilimivivens</taxon>
    </lineage>
</organism>
<dbReference type="PIRSF" id="PIRSF015617">
    <property type="entry name" value="Adensltrnsf_CobA"/>
    <property type="match status" value="1"/>
</dbReference>
<dbReference type="EMBL" id="JAOQKJ010000006">
    <property type="protein sequence ID" value="MCU6744624.1"/>
    <property type="molecule type" value="Genomic_DNA"/>
</dbReference>
<dbReference type="Pfam" id="PF02572">
    <property type="entry name" value="CobA_CobO_BtuR"/>
    <property type="match status" value="1"/>
</dbReference>
<accession>A0ABT2T4B2</accession>
<dbReference type="RefSeq" id="WP_262574710.1">
    <property type="nucleotide sequence ID" value="NZ_JAOQKJ010000006.1"/>
</dbReference>
<dbReference type="Proteomes" id="UP001652432">
    <property type="component" value="Unassembled WGS sequence"/>
</dbReference>
<evidence type="ECO:0000313" key="2">
    <source>
        <dbReference type="Proteomes" id="UP001652432"/>
    </source>
</evidence>
<dbReference type="InterPro" id="IPR003724">
    <property type="entry name" value="CblAdoTrfase_CobA"/>
</dbReference>
<dbReference type="PANTHER" id="PTHR46638:SF1">
    <property type="entry name" value="CORRINOID ADENOSYLTRANSFERASE"/>
    <property type="match status" value="1"/>
</dbReference>
<comment type="caution">
    <text evidence="1">The sequence shown here is derived from an EMBL/GenBank/DDBJ whole genome shotgun (WGS) entry which is preliminary data.</text>
</comment>
<name>A0ABT2T4B2_9FIRM</name>
<protein>
    <submittedName>
        <fullName evidence="1">Cob(I)yrinic acid a,c-diamide adenosyltransferase</fullName>
    </submittedName>
</protein>
<dbReference type="InterPro" id="IPR027417">
    <property type="entry name" value="P-loop_NTPase"/>
</dbReference>
<dbReference type="SUPFAM" id="SSF52540">
    <property type="entry name" value="P-loop containing nucleoside triphosphate hydrolases"/>
    <property type="match status" value="1"/>
</dbReference>
<dbReference type="PANTHER" id="PTHR46638">
    <property type="entry name" value="CORRINOID ADENOSYLTRANSFERASE"/>
    <property type="match status" value="1"/>
</dbReference>